<sequence>MIGYRPYEFMPADYGKPCVVAGFEPLDILQAILMNHAPLAEGRCEVENQDSRVVSWEGNLSALRSMAEVFEHREQGHDVGAFSFLYPMLERERQRPEGVVEEVQASVYHVPRGLVEALRPEGRGPMDRAGGPAR</sequence>
<dbReference type="HOGENOM" id="CLU_1894659_0_0_11"/>
<dbReference type="PhylomeDB" id="Q1AUA4"/>
<dbReference type="KEGG" id="rxy:Rxyl_2079"/>
<evidence type="ECO:0000313" key="1">
    <source>
        <dbReference type="EMBL" id="ABG05024.1"/>
    </source>
</evidence>
<accession>Q1AUA4</accession>
<keyword evidence="2" id="KW-1185">Reference proteome</keyword>
<dbReference type="InterPro" id="IPR002780">
    <property type="entry name" value="Hyd_form_HypD"/>
</dbReference>
<gene>
    <name evidence="1" type="ordered locus">Rxyl_2079</name>
</gene>
<dbReference type="GO" id="GO:0051539">
    <property type="term" value="F:4 iron, 4 sulfur cluster binding"/>
    <property type="evidence" value="ECO:0007669"/>
    <property type="project" value="TreeGrafter"/>
</dbReference>
<dbReference type="PANTHER" id="PTHR30149">
    <property type="entry name" value="HYDROGENASE PROTEIN ASSEMBLY PROTEIN HYPD"/>
    <property type="match status" value="1"/>
</dbReference>
<dbReference type="STRING" id="266117.Rxyl_2079"/>
<dbReference type="EMBL" id="CP000386">
    <property type="protein sequence ID" value="ABG05024.1"/>
    <property type="molecule type" value="Genomic_DNA"/>
</dbReference>
<dbReference type="GO" id="GO:0051604">
    <property type="term" value="P:protein maturation"/>
    <property type="evidence" value="ECO:0007669"/>
    <property type="project" value="TreeGrafter"/>
</dbReference>
<dbReference type="InterPro" id="IPR042243">
    <property type="entry name" value="HypD_1"/>
</dbReference>
<dbReference type="GO" id="GO:0070025">
    <property type="term" value="F:carbon monoxide binding"/>
    <property type="evidence" value="ECO:0007669"/>
    <property type="project" value="TreeGrafter"/>
</dbReference>
<dbReference type="Pfam" id="PF01924">
    <property type="entry name" value="HypD"/>
    <property type="match status" value="1"/>
</dbReference>
<dbReference type="eggNOG" id="COG0409">
    <property type="taxonomic scope" value="Bacteria"/>
</dbReference>
<organism evidence="1 2">
    <name type="scientific">Rubrobacter xylanophilus (strain DSM 9941 / JCM 11954 / NBRC 16129 / PRD-1)</name>
    <dbReference type="NCBI Taxonomy" id="266117"/>
    <lineage>
        <taxon>Bacteria</taxon>
        <taxon>Bacillati</taxon>
        <taxon>Actinomycetota</taxon>
        <taxon>Rubrobacteria</taxon>
        <taxon>Rubrobacterales</taxon>
        <taxon>Rubrobacteraceae</taxon>
        <taxon>Rubrobacter</taxon>
    </lineage>
</organism>
<dbReference type="PANTHER" id="PTHR30149:SF0">
    <property type="entry name" value="HYDROGENASE MATURATION FACTOR HYPD"/>
    <property type="match status" value="1"/>
</dbReference>
<name>Q1AUA4_RUBXD</name>
<dbReference type="Proteomes" id="UP000006637">
    <property type="component" value="Chromosome"/>
</dbReference>
<proteinExistence type="predicted"/>
<dbReference type="AlphaFoldDB" id="Q1AUA4"/>
<protein>
    <submittedName>
        <fullName evidence="1">Hydrogenase maturation factor-like protein</fullName>
    </submittedName>
</protein>
<dbReference type="GO" id="GO:0005506">
    <property type="term" value="F:iron ion binding"/>
    <property type="evidence" value="ECO:0007669"/>
    <property type="project" value="TreeGrafter"/>
</dbReference>
<reference evidence="1 2" key="1">
    <citation type="submission" date="2006-06" db="EMBL/GenBank/DDBJ databases">
        <title>Complete sequence of Rubrobacter xylanophilus DSM 9941.</title>
        <authorList>
            <consortium name="US DOE Joint Genome Institute"/>
            <person name="Copeland A."/>
            <person name="Lucas S."/>
            <person name="Lapidus A."/>
            <person name="Barry K."/>
            <person name="Detter J.C."/>
            <person name="Glavina del Rio T."/>
            <person name="Hammon N."/>
            <person name="Israni S."/>
            <person name="Dalin E."/>
            <person name="Tice H."/>
            <person name="Pitluck S."/>
            <person name="Munk A.C."/>
            <person name="Brettin T."/>
            <person name="Bruce D."/>
            <person name="Han C."/>
            <person name="Tapia R."/>
            <person name="Gilna P."/>
            <person name="Schmutz J."/>
            <person name="Larimer F."/>
            <person name="Land M."/>
            <person name="Hauser L."/>
            <person name="Kyrpides N."/>
            <person name="Lykidis A."/>
            <person name="da Costa M.S."/>
            <person name="Rainey F.A."/>
            <person name="Empadinhas N."/>
            <person name="Jolivet E."/>
            <person name="Battista J.R."/>
            <person name="Richardson P."/>
        </authorList>
    </citation>
    <scope>NUCLEOTIDE SEQUENCE [LARGE SCALE GENOMIC DNA]</scope>
    <source>
        <strain evidence="2">DSM 9941 / NBRC 16129 / PRD-1</strain>
    </source>
</reference>
<dbReference type="Gene3D" id="3.40.50.11750">
    <property type="entry name" value="HypD, alpha/beta domain 1"/>
    <property type="match status" value="1"/>
</dbReference>
<evidence type="ECO:0000313" key="2">
    <source>
        <dbReference type="Proteomes" id="UP000006637"/>
    </source>
</evidence>